<proteinExistence type="inferred from homology"/>
<reference evidence="3 4" key="1">
    <citation type="submission" date="2018-09" db="EMBL/GenBank/DDBJ databases">
        <authorList>
            <person name="Zhu H."/>
        </authorList>
    </citation>
    <scope>NUCLEOTIDE SEQUENCE [LARGE SCALE GENOMIC DNA]</scope>
    <source>
        <strain evidence="3 4">K2R01-6</strain>
    </source>
</reference>
<evidence type="ECO:0000313" key="4">
    <source>
        <dbReference type="Proteomes" id="UP000286100"/>
    </source>
</evidence>
<evidence type="ECO:0000313" key="3">
    <source>
        <dbReference type="EMBL" id="RJF90847.1"/>
    </source>
</evidence>
<dbReference type="EMBL" id="QYUM01000003">
    <property type="protein sequence ID" value="RJF90847.1"/>
    <property type="molecule type" value="Genomic_DNA"/>
</dbReference>
<evidence type="ECO:0000256" key="1">
    <source>
        <dbReference type="ARBA" id="ARBA00006484"/>
    </source>
</evidence>
<dbReference type="PANTHER" id="PTHR43639:SF1">
    <property type="entry name" value="SHORT-CHAIN DEHYDROGENASE_REDUCTASE FAMILY PROTEIN"/>
    <property type="match status" value="1"/>
</dbReference>
<dbReference type="PRINTS" id="PR00080">
    <property type="entry name" value="SDRFAMILY"/>
</dbReference>
<accession>A0A418WLF3</accession>
<dbReference type="AlphaFoldDB" id="A0A418WLF3"/>
<protein>
    <submittedName>
        <fullName evidence="3">SDR family oxidoreductase</fullName>
    </submittedName>
</protein>
<evidence type="ECO:0000256" key="2">
    <source>
        <dbReference type="ARBA" id="ARBA00023002"/>
    </source>
</evidence>
<dbReference type="Proteomes" id="UP000286100">
    <property type="component" value="Unassembled WGS sequence"/>
</dbReference>
<gene>
    <name evidence="3" type="ORF">D3876_11720</name>
</gene>
<dbReference type="InterPro" id="IPR002347">
    <property type="entry name" value="SDR_fam"/>
</dbReference>
<dbReference type="PANTHER" id="PTHR43639">
    <property type="entry name" value="OXIDOREDUCTASE, SHORT-CHAIN DEHYDROGENASE/REDUCTASE FAMILY (AFU_ORTHOLOGUE AFUA_5G02870)"/>
    <property type="match status" value="1"/>
</dbReference>
<dbReference type="InterPro" id="IPR036291">
    <property type="entry name" value="NAD(P)-bd_dom_sf"/>
</dbReference>
<dbReference type="CDD" id="cd05233">
    <property type="entry name" value="SDR_c"/>
    <property type="match status" value="1"/>
</dbReference>
<dbReference type="SUPFAM" id="SSF51735">
    <property type="entry name" value="NAD(P)-binding Rossmann-fold domains"/>
    <property type="match status" value="1"/>
</dbReference>
<dbReference type="Pfam" id="PF13561">
    <property type="entry name" value="adh_short_C2"/>
    <property type="match status" value="1"/>
</dbReference>
<dbReference type="FunFam" id="3.40.50.720:FF:000084">
    <property type="entry name" value="Short-chain dehydrogenase reductase"/>
    <property type="match status" value="1"/>
</dbReference>
<keyword evidence="4" id="KW-1185">Reference proteome</keyword>
<dbReference type="Gene3D" id="3.40.50.720">
    <property type="entry name" value="NAD(P)-binding Rossmann-like Domain"/>
    <property type="match status" value="1"/>
</dbReference>
<dbReference type="GO" id="GO:0016491">
    <property type="term" value="F:oxidoreductase activity"/>
    <property type="evidence" value="ECO:0007669"/>
    <property type="project" value="UniProtKB-KW"/>
</dbReference>
<sequence>MSETESLLRTTTLAATSAIYPSLAGKRILVTGGGTGIGEGLVEAFVRQGARVAFIDIADAPSRALAARLAIDSVDAPCFEHCDLTDVAALRATIARIEENLGGIDVLINNAANDDRHAIADVTPEYWDERIAVNLRHLFFAAQAVIPSMKRAGGGVILNFGSISWHLALADLVLYQTAKAGIEGLTRSLARDLGRDNIRVNTIVPGNVKTPRQMKWYTPEGEAEIVAAQCLEARIEPADVAALVLFLASDDARMCTGHEYFVDAGWR</sequence>
<comment type="similarity">
    <text evidence="1">Belongs to the short-chain dehydrogenases/reductases (SDR) family.</text>
</comment>
<name>A0A418WLF3_9SPHN</name>
<comment type="caution">
    <text evidence="3">The sequence shown here is derived from an EMBL/GenBank/DDBJ whole genome shotgun (WGS) entry which is preliminary data.</text>
</comment>
<dbReference type="PRINTS" id="PR00081">
    <property type="entry name" value="GDHRDH"/>
</dbReference>
<dbReference type="OrthoDB" id="9789398at2"/>
<organism evidence="3 4">
    <name type="scientific">Sphingomonas cavernae</name>
    <dbReference type="NCBI Taxonomy" id="2320861"/>
    <lineage>
        <taxon>Bacteria</taxon>
        <taxon>Pseudomonadati</taxon>
        <taxon>Pseudomonadota</taxon>
        <taxon>Alphaproteobacteria</taxon>
        <taxon>Sphingomonadales</taxon>
        <taxon>Sphingomonadaceae</taxon>
        <taxon>Sphingomonas</taxon>
    </lineage>
</organism>
<keyword evidence="2" id="KW-0560">Oxidoreductase</keyword>